<organism evidence="2 3">
    <name type="scientific">Actinoallomurus vinaceus</name>
    <dbReference type="NCBI Taxonomy" id="1080074"/>
    <lineage>
        <taxon>Bacteria</taxon>
        <taxon>Bacillati</taxon>
        <taxon>Actinomycetota</taxon>
        <taxon>Actinomycetes</taxon>
        <taxon>Streptosporangiales</taxon>
        <taxon>Thermomonosporaceae</taxon>
        <taxon>Actinoallomurus</taxon>
    </lineage>
</organism>
<dbReference type="InterPro" id="IPR005149">
    <property type="entry name" value="Tscrpt_reg_PadR_N"/>
</dbReference>
<proteinExistence type="predicted"/>
<dbReference type="PANTHER" id="PTHR33169:SF14">
    <property type="entry name" value="TRANSCRIPTIONAL REGULATOR RV3488"/>
    <property type="match status" value="1"/>
</dbReference>
<reference evidence="3" key="1">
    <citation type="journal article" date="2019" name="Int. J. Syst. Evol. Microbiol.">
        <title>The Global Catalogue of Microorganisms (GCM) 10K type strain sequencing project: providing services to taxonomists for standard genome sequencing and annotation.</title>
        <authorList>
            <consortium name="The Broad Institute Genomics Platform"/>
            <consortium name="The Broad Institute Genome Sequencing Center for Infectious Disease"/>
            <person name="Wu L."/>
            <person name="Ma J."/>
        </authorList>
    </citation>
    <scope>NUCLEOTIDE SEQUENCE [LARGE SCALE GENOMIC DNA]</scope>
    <source>
        <strain evidence="3">JCM 17939</strain>
    </source>
</reference>
<gene>
    <name evidence="2" type="ORF">GCM10023196_104880</name>
</gene>
<feature type="domain" description="Transcription regulator PadR N-terminal" evidence="1">
    <location>
        <begin position="14"/>
        <end position="86"/>
    </location>
</feature>
<name>A0ABP8UVQ4_9ACTN</name>
<dbReference type="InterPro" id="IPR036390">
    <property type="entry name" value="WH_DNA-bd_sf"/>
</dbReference>
<comment type="caution">
    <text evidence="2">The sequence shown here is derived from an EMBL/GenBank/DDBJ whole genome shotgun (WGS) entry which is preliminary data.</text>
</comment>
<dbReference type="RefSeq" id="WP_345443915.1">
    <property type="nucleotide sequence ID" value="NZ_BAABHK010000031.1"/>
</dbReference>
<evidence type="ECO:0000259" key="1">
    <source>
        <dbReference type="Pfam" id="PF03551"/>
    </source>
</evidence>
<dbReference type="InterPro" id="IPR036388">
    <property type="entry name" value="WH-like_DNA-bd_sf"/>
</dbReference>
<accession>A0ABP8UVQ4</accession>
<protein>
    <submittedName>
        <fullName evidence="2">Helix-turn-helix transcriptional regulator</fullName>
    </submittedName>
</protein>
<dbReference type="InterPro" id="IPR052509">
    <property type="entry name" value="Metal_resp_DNA-bind_regulator"/>
</dbReference>
<dbReference type="PANTHER" id="PTHR33169">
    <property type="entry name" value="PADR-FAMILY TRANSCRIPTIONAL REGULATOR"/>
    <property type="match status" value="1"/>
</dbReference>
<evidence type="ECO:0000313" key="2">
    <source>
        <dbReference type="EMBL" id="GAA4640222.1"/>
    </source>
</evidence>
<dbReference type="Proteomes" id="UP001501442">
    <property type="component" value="Unassembled WGS sequence"/>
</dbReference>
<keyword evidence="3" id="KW-1185">Reference proteome</keyword>
<dbReference type="Pfam" id="PF03551">
    <property type="entry name" value="PadR"/>
    <property type="match status" value="1"/>
</dbReference>
<dbReference type="Gene3D" id="1.10.10.10">
    <property type="entry name" value="Winged helix-like DNA-binding domain superfamily/Winged helix DNA-binding domain"/>
    <property type="match status" value="1"/>
</dbReference>
<evidence type="ECO:0000313" key="3">
    <source>
        <dbReference type="Proteomes" id="UP001501442"/>
    </source>
</evidence>
<sequence length="112" mass="12376">MSAQALKGHLDGMLLAALDDGPRHGYAVMEALRVGSGGRFDLPTGTIYPALRRLERAGFVHATWSEEGGRRRRVYELTPSGRRMLDAERHAWREFSAAVTALLGPHQRPVTP</sequence>
<dbReference type="EMBL" id="BAABHK010000031">
    <property type="protein sequence ID" value="GAA4640222.1"/>
    <property type="molecule type" value="Genomic_DNA"/>
</dbReference>
<dbReference type="SUPFAM" id="SSF46785">
    <property type="entry name" value="Winged helix' DNA-binding domain"/>
    <property type="match status" value="1"/>
</dbReference>